<accession>A0AAT9GHA9</accession>
<dbReference type="Pfam" id="PF14520">
    <property type="entry name" value="HHH_5"/>
    <property type="match status" value="1"/>
</dbReference>
<protein>
    <submittedName>
        <fullName evidence="3">Helix-hairpin-helix domain-containing protein</fullName>
    </submittedName>
</protein>
<reference evidence="3" key="1">
    <citation type="submission" date="2024-02" db="EMBL/GenBank/DDBJ databases">
        <title>Sediminibacterium planktonica sp. nov. and Sediminibacterium longus sp. nov., isolated from surface lake and river water.</title>
        <authorList>
            <person name="Watanabe K."/>
            <person name="Takemine S."/>
            <person name="Ishii Y."/>
            <person name="Ogata Y."/>
            <person name="Shindo C."/>
            <person name="Suda W."/>
        </authorList>
    </citation>
    <scope>NUCLEOTIDE SEQUENCE</scope>
    <source>
        <strain evidence="3">KACHI17</strain>
    </source>
</reference>
<dbReference type="InterPro" id="IPR016195">
    <property type="entry name" value="Pol/histidinol_Pase-like"/>
</dbReference>
<dbReference type="PIRSF" id="PIRSF005047">
    <property type="entry name" value="UCP005047_YshC"/>
    <property type="match status" value="1"/>
</dbReference>
<dbReference type="InterPro" id="IPR010996">
    <property type="entry name" value="HHH_MUS81"/>
</dbReference>
<dbReference type="GO" id="GO:0042578">
    <property type="term" value="F:phosphoric ester hydrolase activity"/>
    <property type="evidence" value="ECO:0007669"/>
    <property type="project" value="TreeGrafter"/>
</dbReference>
<feature type="domain" description="DNA-directed DNA polymerase X" evidence="2">
    <location>
        <begin position="1"/>
        <end position="296"/>
    </location>
</feature>
<feature type="domain" description="Polymerase/histidinol phosphatase N-terminal" evidence="1">
    <location>
        <begin position="320"/>
        <end position="399"/>
    </location>
</feature>
<dbReference type="InterPro" id="IPR004013">
    <property type="entry name" value="PHP_dom"/>
</dbReference>
<dbReference type="SMART" id="SM00481">
    <property type="entry name" value="POLIIIAc"/>
    <property type="match status" value="1"/>
</dbReference>
<dbReference type="EMBL" id="AP029612">
    <property type="protein sequence ID" value="BFG69970.1"/>
    <property type="molecule type" value="Genomic_DNA"/>
</dbReference>
<name>A0AAT9GHA9_9BACT</name>
<dbReference type="GO" id="GO:0003677">
    <property type="term" value="F:DNA binding"/>
    <property type="evidence" value="ECO:0007669"/>
    <property type="project" value="InterPro"/>
</dbReference>
<dbReference type="GO" id="GO:0008270">
    <property type="term" value="F:zinc ion binding"/>
    <property type="evidence" value="ECO:0007669"/>
    <property type="project" value="TreeGrafter"/>
</dbReference>
<dbReference type="Pfam" id="PF14716">
    <property type="entry name" value="HHH_8"/>
    <property type="match status" value="1"/>
</dbReference>
<dbReference type="GO" id="GO:0003887">
    <property type="term" value="F:DNA-directed DNA polymerase activity"/>
    <property type="evidence" value="ECO:0007669"/>
    <property type="project" value="InterPro"/>
</dbReference>
<dbReference type="RefSeq" id="WP_353550266.1">
    <property type="nucleotide sequence ID" value="NZ_AP029612.1"/>
</dbReference>
<dbReference type="FunFam" id="3.20.20.140:FF:000047">
    <property type="entry name" value="PHP domain-containing protein"/>
    <property type="match status" value="1"/>
</dbReference>
<dbReference type="InterPro" id="IPR050243">
    <property type="entry name" value="PHP_phosphatase"/>
</dbReference>
<dbReference type="SUPFAM" id="SSF47781">
    <property type="entry name" value="RuvA domain 2-like"/>
    <property type="match status" value="1"/>
</dbReference>
<dbReference type="InterPro" id="IPR003141">
    <property type="entry name" value="Pol/His_phosphatase_N"/>
</dbReference>
<dbReference type="Gene3D" id="1.10.150.110">
    <property type="entry name" value="DNA polymerase beta, N-terminal domain-like"/>
    <property type="match status" value="1"/>
</dbReference>
<dbReference type="PANTHER" id="PTHR36928">
    <property type="entry name" value="PHOSPHATASE YCDX-RELATED"/>
    <property type="match status" value="1"/>
</dbReference>
<dbReference type="Gene3D" id="1.10.150.20">
    <property type="entry name" value="5' to 3' exonuclease, C-terminal subdomain"/>
    <property type="match status" value="1"/>
</dbReference>
<organism evidence="3">
    <name type="scientific">Sediminibacterium sp. KACHI17</name>
    <dbReference type="NCBI Taxonomy" id="1751071"/>
    <lineage>
        <taxon>Bacteria</taxon>
        <taxon>Pseudomonadati</taxon>
        <taxon>Bacteroidota</taxon>
        <taxon>Chitinophagia</taxon>
        <taxon>Chitinophagales</taxon>
        <taxon>Chitinophagaceae</taxon>
        <taxon>Sediminibacterium</taxon>
    </lineage>
</organism>
<dbReference type="SUPFAM" id="SSF89550">
    <property type="entry name" value="PHP domain-like"/>
    <property type="match status" value="1"/>
</dbReference>
<dbReference type="InterPro" id="IPR047967">
    <property type="entry name" value="PolX_PHP"/>
</dbReference>
<dbReference type="InterPro" id="IPR010994">
    <property type="entry name" value="RuvA_2-like"/>
</dbReference>
<evidence type="ECO:0000259" key="1">
    <source>
        <dbReference type="SMART" id="SM00481"/>
    </source>
</evidence>
<dbReference type="Pfam" id="PF02811">
    <property type="entry name" value="PHP"/>
    <property type="match status" value="1"/>
</dbReference>
<dbReference type="Gene3D" id="3.20.20.140">
    <property type="entry name" value="Metal-dependent hydrolases"/>
    <property type="match status" value="1"/>
</dbReference>
<proteinExistence type="predicted"/>
<gene>
    <name evidence="3" type="ORF">KACHI17_08510</name>
</gene>
<dbReference type="AlphaFoldDB" id="A0AAT9GHA9"/>
<dbReference type="SMART" id="SM00483">
    <property type="entry name" value="POLXc"/>
    <property type="match status" value="1"/>
</dbReference>
<dbReference type="PANTHER" id="PTHR36928:SF1">
    <property type="entry name" value="PHOSPHATASE YCDX-RELATED"/>
    <property type="match status" value="1"/>
</dbReference>
<dbReference type="SUPFAM" id="SSF47802">
    <property type="entry name" value="DNA polymerase beta, N-terminal domain-like"/>
    <property type="match status" value="1"/>
</dbReference>
<evidence type="ECO:0000259" key="2">
    <source>
        <dbReference type="SMART" id="SM00483"/>
    </source>
</evidence>
<dbReference type="InterPro" id="IPR022311">
    <property type="entry name" value="PolX-like"/>
</dbReference>
<dbReference type="GO" id="GO:0005829">
    <property type="term" value="C:cytosol"/>
    <property type="evidence" value="ECO:0007669"/>
    <property type="project" value="TreeGrafter"/>
</dbReference>
<sequence length="558" mass="62820">MTNEAIAANFSLLSKLMDIHGDNAFKAKSYASAAFSIDKLPVELSTLSQDKIFIQKGIGESTGKRIIEQLETGRLAILDEYLAKTPEGIIEMLNIKGIGPKKIATIWKELEIETLGELLYACNENRLTLYKGFGEKTQNNIRDAIEFYFNALGSYLYQQMEEFEPKATKKLLESFPGATFLSTGAYRKQHEIVDILEWVTTTSLEQLKSFFIQQQFTIVSENSSYLSVRAIENVTLGFYISTIDSCFQKQFETSCSEEFLSAWKVSYPFDASIAYTSEEAIFERAGIAYIPPYYREDPAVIEKAKEKKLPIIIQSDDIKGIIHSHSKWSDGSHSLEEMAKAAKEQGLEYLVISDHSKSAFYASGLEIERVLAQHEQIDELNQQLGSFRIYKSIESDILNDGSLDYPDEVLASFDLIIASIHSNLKMPQDKAMMRLITAIENPYTSILGHMTGRLLLSRNGYPVDHEKIIDACAANDVVIELNAHPRRLDIDWRWIGKALDKGVLISINPDAHAIDGFKDCKYGVLAAQKAGLTKDQNLSSFSKDQFEAFLVQQHAKRP</sequence>
<evidence type="ECO:0000313" key="3">
    <source>
        <dbReference type="EMBL" id="BFG69970.1"/>
    </source>
</evidence>
<dbReference type="CDD" id="cd07436">
    <property type="entry name" value="PHP_PolX"/>
    <property type="match status" value="1"/>
</dbReference>
<dbReference type="InterPro" id="IPR002054">
    <property type="entry name" value="DNA-dir_DNA_pol_X"/>
</dbReference>
<dbReference type="InterPro" id="IPR027421">
    <property type="entry name" value="DNA_pol_lamdba_lyase_dom_sf"/>
</dbReference>